<accession>A0AAP7GV98</accession>
<evidence type="ECO:0000256" key="5">
    <source>
        <dbReference type="ARBA" id="ARBA00022556"/>
    </source>
</evidence>
<evidence type="ECO:0000256" key="6">
    <source>
        <dbReference type="ARBA" id="ARBA00023098"/>
    </source>
</evidence>
<evidence type="ECO:0000256" key="1">
    <source>
        <dbReference type="ARBA" id="ARBA00004496"/>
    </source>
</evidence>
<keyword evidence="5 9" id="KW-0441">Lipid A biosynthesis</keyword>
<evidence type="ECO:0000256" key="7">
    <source>
        <dbReference type="ARBA" id="ARBA00023239"/>
    </source>
</evidence>
<keyword evidence="6 9" id="KW-0443">Lipid metabolism</keyword>
<keyword evidence="4 9" id="KW-0444">Lipid biosynthesis</keyword>
<dbReference type="RefSeq" id="WP_053519893.1">
    <property type="nucleotide sequence ID" value="NZ_CAXOQU010000032.1"/>
</dbReference>
<name>A0AAP7GV98_STEMA</name>
<sequence>MNDTLQLPIDVLQIQELIPHRYPFLLVDKVLELDVDAKRILAQKNVSINEPFFQGHFPGRPIMPGVLIIEALAQAGGVMTQLSLGRDAQSKLFYMVKVENARFNKQVVPGDVLLLDVQMKRLIRNMGWYYGEAKVNGEVVASAEVMCAGAKG</sequence>
<gene>
    <name evidence="9" type="primary">fabZ</name>
    <name evidence="10" type="ORF">A9K56_00750</name>
</gene>
<evidence type="ECO:0000256" key="8">
    <source>
        <dbReference type="ARBA" id="ARBA00025049"/>
    </source>
</evidence>
<evidence type="ECO:0000313" key="11">
    <source>
        <dbReference type="Proteomes" id="UP000092125"/>
    </source>
</evidence>
<comment type="caution">
    <text evidence="10">The sequence shown here is derived from an EMBL/GenBank/DDBJ whole genome shotgun (WGS) entry which is preliminary data.</text>
</comment>
<evidence type="ECO:0000313" key="10">
    <source>
        <dbReference type="EMBL" id="OBU63275.1"/>
    </source>
</evidence>
<dbReference type="NCBIfam" id="NF000582">
    <property type="entry name" value="PRK00006.1"/>
    <property type="match status" value="1"/>
</dbReference>
<evidence type="ECO:0000256" key="2">
    <source>
        <dbReference type="ARBA" id="ARBA00009174"/>
    </source>
</evidence>
<dbReference type="PANTHER" id="PTHR30272">
    <property type="entry name" value="3-HYDROXYACYL-[ACYL-CARRIER-PROTEIN] DEHYDRATASE"/>
    <property type="match status" value="1"/>
</dbReference>
<comment type="subcellular location">
    <subcellularLocation>
        <location evidence="1 9">Cytoplasm</location>
    </subcellularLocation>
</comment>
<dbReference type="InterPro" id="IPR010084">
    <property type="entry name" value="FabZ"/>
</dbReference>
<dbReference type="AlphaFoldDB" id="A0AAP7GV98"/>
<dbReference type="InterPro" id="IPR029069">
    <property type="entry name" value="HotDog_dom_sf"/>
</dbReference>
<evidence type="ECO:0000256" key="3">
    <source>
        <dbReference type="ARBA" id="ARBA00022490"/>
    </source>
</evidence>
<dbReference type="GO" id="GO:0009245">
    <property type="term" value="P:lipid A biosynthetic process"/>
    <property type="evidence" value="ECO:0007669"/>
    <property type="project" value="UniProtKB-UniRule"/>
</dbReference>
<evidence type="ECO:0000256" key="9">
    <source>
        <dbReference type="HAMAP-Rule" id="MF_00406"/>
    </source>
</evidence>
<evidence type="ECO:0000256" key="4">
    <source>
        <dbReference type="ARBA" id="ARBA00022516"/>
    </source>
</evidence>
<dbReference type="SUPFAM" id="SSF54637">
    <property type="entry name" value="Thioesterase/thiol ester dehydrase-isomerase"/>
    <property type="match status" value="1"/>
</dbReference>
<dbReference type="HAMAP" id="MF_00406">
    <property type="entry name" value="FabZ"/>
    <property type="match status" value="1"/>
</dbReference>
<comment type="similarity">
    <text evidence="2 9">Belongs to the thioester dehydratase family. FabZ subfamily.</text>
</comment>
<protein>
    <recommendedName>
        <fullName evidence="9">3-hydroxyacyl-[acyl-carrier-protein] dehydratase FabZ</fullName>
        <ecNumber evidence="9">4.2.1.59</ecNumber>
    </recommendedName>
    <alternativeName>
        <fullName evidence="9">(3R)-hydroxymyristoyl-[acyl-carrier-protein] dehydratase</fullName>
        <shortName evidence="9">(3R)-hydroxymyristoyl-ACP dehydrase</shortName>
    </alternativeName>
    <alternativeName>
        <fullName evidence="9">Beta-hydroxyacyl-ACP dehydratase</fullName>
    </alternativeName>
</protein>
<dbReference type="EC" id="4.2.1.59" evidence="9"/>
<comment type="catalytic activity">
    <reaction evidence="9">
        <text>a (3R)-hydroxyacyl-[ACP] = a (2E)-enoyl-[ACP] + H2O</text>
        <dbReference type="Rhea" id="RHEA:13097"/>
        <dbReference type="Rhea" id="RHEA-COMP:9925"/>
        <dbReference type="Rhea" id="RHEA-COMP:9945"/>
        <dbReference type="ChEBI" id="CHEBI:15377"/>
        <dbReference type="ChEBI" id="CHEBI:78784"/>
        <dbReference type="ChEBI" id="CHEBI:78827"/>
        <dbReference type="EC" id="4.2.1.59"/>
    </reaction>
</comment>
<proteinExistence type="inferred from homology"/>
<dbReference type="Gene3D" id="3.10.129.10">
    <property type="entry name" value="Hotdog Thioesterase"/>
    <property type="match status" value="1"/>
</dbReference>
<organism evidence="10 11">
    <name type="scientific">Stenotrophomonas maltophilia</name>
    <name type="common">Pseudomonas maltophilia</name>
    <name type="synonym">Xanthomonas maltophilia</name>
    <dbReference type="NCBI Taxonomy" id="40324"/>
    <lineage>
        <taxon>Bacteria</taxon>
        <taxon>Pseudomonadati</taxon>
        <taxon>Pseudomonadota</taxon>
        <taxon>Gammaproteobacteria</taxon>
        <taxon>Lysobacterales</taxon>
        <taxon>Lysobacteraceae</taxon>
        <taxon>Stenotrophomonas</taxon>
        <taxon>Stenotrophomonas maltophilia group</taxon>
    </lineage>
</organism>
<feature type="active site" evidence="9">
    <location>
        <position position="56"/>
    </location>
</feature>
<comment type="function">
    <text evidence="8 9">Involved in unsaturated fatty acids biosynthesis. Catalyzes the dehydration of short chain beta-hydroxyacyl-ACPs and long chain saturated and unsaturated beta-hydroxyacyl-ACPs.</text>
</comment>
<dbReference type="Proteomes" id="UP000092125">
    <property type="component" value="Unassembled WGS sequence"/>
</dbReference>
<dbReference type="InterPro" id="IPR013114">
    <property type="entry name" value="FabA_FabZ"/>
</dbReference>
<dbReference type="NCBIfam" id="TIGR01750">
    <property type="entry name" value="fabZ"/>
    <property type="match status" value="1"/>
</dbReference>
<dbReference type="EMBL" id="LYVI01000001">
    <property type="protein sequence ID" value="OBU63275.1"/>
    <property type="molecule type" value="Genomic_DNA"/>
</dbReference>
<dbReference type="GO" id="GO:0006633">
    <property type="term" value="P:fatty acid biosynthetic process"/>
    <property type="evidence" value="ECO:0007669"/>
    <property type="project" value="UniProtKB-UniRule"/>
</dbReference>
<reference evidence="10 11" key="1">
    <citation type="submission" date="2016-05" db="EMBL/GenBank/DDBJ databases">
        <title>Draft Genome Sequences of Stenotrophomonas maltophilia Strains Sm32COP, Sm41DVV, Sm46PAILV, SmF3, SmF22, SmSOFb1 and SmCVFa1, Isolated from Different Manures, in France.</title>
        <authorList>
            <person name="Nazaret S."/>
            <person name="Bodilis J."/>
        </authorList>
    </citation>
    <scope>NUCLEOTIDE SEQUENCE [LARGE SCALE GENOMIC DNA]</scope>
    <source>
        <strain evidence="10 11">Sm41DVV</strain>
    </source>
</reference>
<dbReference type="CDD" id="cd01288">
    <property type="entry name" value="FabZ"/>
    <property type="match status" value="1"/>
</dbReference>
<dbReference type="PANTHER" id="PTHR30272:SF1">
    <property type="entry name" value="3-HYDROXYACYL-[ACYL-CARRIER-PROTEIN] DEHYDRATASE"/>
    <property type="match status" value="1"/>
</dbReference>
<dbReference type="GO" id="GO:0019171">
    <property type="term" value="F:(3R)-hydroxyacyl-[acyl-carrier-protein] dehydratase activity"/>
    <property type="evidence" value="ECO:0007669"/>
    <property type="project" value="UniProtKB-EC"/>
</dbReference>
<dbReference type="GO" id="GO:0016020">
    <property type="term" value="C:membrane"/>
    <property type="evidence" value="ECO:0007669"/>
    <property type="project" value="GOC"/>
</dbReference>
<keyword evidence="7 9" id="KW-0456">Lyase</keyword>
<keyword evidence="3 9" id="KW-0963">Cytoplasm</keyword>
<dbReference type="Pfam" id="PF07977">
    <property type="entry name" value="FabA"/>
    <property type="match status" value="1"/>
</dbReference>
<dbReference type="FunFam" id="3.10.129.10:FF:000001">
    <property type="entry name" value="3-hydroxyacyl-[acyl-carrier-protein] dehydratase FabZ"/>
    <property type="match status" value="1"/>
</dbReference>
<dbReference type="GO" id="GO:0005737">
    <property type="term" value="C:cytoplasm"/>
    <property type="evidence" value="ECO:0007669"/>
    <property type="project" value="UniProtKB-SubCell"/>
</dbReference>